<dbReference type="InterPro" id="IPR001451">
    <property type="entry name" value="Hexapep"/>
</dbReference>
<reference evidence="9" key="1">
    <citation type="journal article" date="2019" name="Int. J. Syst. Evol. Microbiol.">
        <title>The Global Catalogue of Microorganisms (GCM) 10K type strain sequencing project: providing services to taxonomists for standard genome sequencing and annotation.</title>
        <authorList>
            <consortium name="The Broad Institute Genomics Platform"/>
            <consortium name="The Broad Institute Genome Sequencing Center for Infectious Disease"/>
            <person name="Wu L."/>
            <person name="Ma J."/>
        </authorList>
    </citation>
    <scope>NUCLEOTIDE SEQUENCE [LARGE SCALE GENOMIC DNA]</scope>
    <source>
        <strain evidence="9">JCM 17304</strain>
    </source>
</reference>
<name>A0ABP7WTB9_9GAMM</name>
<protein>
    <recommendedName>
        <fullName evidence="7">UDP-3-O-[3-hydroxymyristoyl] glucosamine N-acyltransferase non-repeat region domain-containing protein</fullName>
    </recommendedName>
</protein>
<evidence type="ECO:0000256" key="4">
    <source>
        <dbReference type="ARBA" id="ARBA00022737"/>
    </source>
</evidence>
<dbReference type="SUPFAM" id="SSF51161">
    <property type="entry name" value="Trimeric LpxA-like enzymes"/>
    <property type="match status" value="1"/>
</dbReference>
<dbReference type="Gene3D" id="3.40.1390.10">
    <property type="entry name" value="MurE/MurF, N-terminal domain"/>
    <property type="match status" value="1"/>
</dbReference>
<evidence type="ECO:0000256" key="6">
    <source>
        <dbReference type="ARBA" id="ARBA00023315"/>
    </source>
</evidence>
<dbReference type="InterPro" id="IPR020573">
    <property type="entry name" value="UDP_GlcNAc_AcTrfase_non-rep"/>
</dbReference>
<evidence type="ECO:0000256" key="3">
    <source>
        <dbReference type="ARBA" id="ARBA00022679"/>
    </source>
</evidence>
<proteinExistence type="predicted"/>
<accession>A0ABP7WTB9</accession>
<keyword evidence="6" id="KW-0012">Acyltransferase</keyword>
<evidence type="ECO:0000256" key="2">
    <source>
        <dbReference type="ARBA" id="ARBA00022556"/>
    </source>
</evidence>
<evidence type="ECO:0000256" key="1">
    <source>
        <dbReference type="ARBA" id="ARBA00022516"/>
    </source>
</evidence>
<feature type="domain" description="UDP-3-O-[3-hydroxymyristoyl] glucosamine N-acyltransferase non-repeat region" evidence="7">
    <location>
        <begin position="28"/>
        <end position="92"/>
    </location>
</feature>
<evidence type="ECO:0000256" key="5">
    <source>
        <dbReference type="ARBA" id="ARBA00023098"/>
    </source>
</evidence>
<organism evidence="8 9">
    <name type="scientific">Zhongshania borealis</name>
    <dbReference type="NCBI Taxonomy" id="889488"/>
    <lineage>
        <taxon>Bacteria</taxon>
        <taxon>Pseudomonadati</taxon>
        <taxon>Pseudomonadota</taxon>
        <taxon>Gammaproteobacteria</taxon>
        <taxon>Cellvibrionales</taxon>
        <taxon>Spongiibacteraceae</taxon>
        <taxon>Zhongshania</taxon>
    </lineage>
</organism>
<dbReference type="EMBL" id="BAABDM010000003">
    <property type="protein sequence ID" value="GAA4096294.1"/>
    <property type="molecule type" value="Genomic_DNA"/>
</dbReference>
<keyword evidence="4" id="KW-0677">Repeat</keyword>
<keyword evidence="3" id="KW-0808">Transferase</keyword>
<evidence type="ECO:0000313" key="9">
    <source>
        <dbReference type="Proteomes" id="UP001500392"/>
    </source>
</evidence>
<evidence type="ECO:0000313" key="8">
    <source>
        <dbReference type="EMBL" id="GAA4096294.1"/>
    </source>
</evidence>
<keyword evidence="9" id="KW-1185">Reference proteome</keyword>
<dbReference type="Pfam" id="PF04613">
    <property type="entry name" value="LpxD"/>
    <property type="match status" value="1"/>
</dbReference>
<gene>
    <name evidence="8" type="ORF">GCM10022414_20870</name>
</gene>
<comment type="caution">
    <text evidence="8">The sequence shown here is derived from an EMBL/GenBank/DDBJ whole genome shotgun (WGS) entry which is preliminary data.</text>
</comment>
<dbReference type="Pfam" id="PF00132">
    <property type="entry name" value="Hexapep"/>
    <property type="match status" value="1"/>
</dbReference>
<dbReference type="PANTHER" id="PTHR43378:SF2">
    <property type="entry name" value="UDP-3-O-ACYLGLUCOSAMINE N-ACYLTRANSFERASE 1, MITOCHONDRIAL-RELATED"/>
    <property type="match status" value="1"/>
</dbReference>
<keyword evidence="2" id="KW-0441">Lipid A biosynthesis</keyword>
<dbReference type="PANTHER" id="PTHR43378">
    <property type="entry name" value="UDP-3-O-ACYLGLUCOSAMINE N-ACYLTRANSFERASE"/>
    <property type="match status" value="1"/>
</dbReference>
<sequence>MSAVTSFSLAELAAILNVSFQGDAATRLVGIAPLATAGTGHLSFCSNSRFKAALQTSTASAVILPPELAVSYPGNCLVATAPYYIYASLSALFDPPERPRAGVHPGALVAAADVYESASIGANYIIEQRGVLGADAVIGPGTVIASNTRLGKNCYIHANDSVYHDMSIGDDAVIHSGAVIGSNGFGFTARQGGWQDECHLGRLNIGN</sequence>
<keyword evidence="1" id="KW-0444">Lipid biosynthesis</keyword>
<dbReference type="InterPro" id="IPR007691">
    <property type="entry name" value="LpxD"/>
</dbReference>
<evidence type="ECO:0000259" key="7">
    <source>
        <dbReference type="Pfam" id="PF04613"/>
    </source>
</evidence>
<dbReference type="RefSeq" id="WP_344935537.1">
    <property type="nucleotide sequence ID" value="NZ_BAABDM010000003.1"/>
</dbReference>
<dbReference type="Gene3D" id="2.160.10.10">
    <property type="entry name" value="Hexapeptide repeat proteins"/>
    <property type="match status" value="1"/>
</dbReference>
<dbReference type="Proteomes" id="UP001500392">
    <property type="component" value="Unassembled WGS sequence"/>
</dbReference>
<dbReference type="InterPro" id="IPR011004">
    <property type="entry name" value="Trimer_LpxA-like_sf"/>
</dbReference>
<keyword evidence="5" id="KW-0443">Lipid metabolism</keyword>